<comment type="caution">
    <text evidence="2">The sequence shown here is derived from an EMBL/GenBank/DDBJ whole genome shotgun (WGS) entry which is preliminary data.</text>
</comment>
<accession>A0A926Y4X7</accession>
<keyword evidence="1" id="KW-0472">Membrane</keyword>
<dbReference type="Proteomes" id="UP000598820">
    <property type="component" value="Unassembled WGS sequence"/>
</dbReference>
<dbReference type="AlphaFoldDB" id="A0A926Y4X7"/>
<evidence type="ECO:0000313" key="2">
    <source>
        <dbReference type="EMBL" id="MBD2703895.1"/>
    </source>
</evidence>
<dbReference type="EMBL" id="JACWZY010000026">
    <property type="protein sequence ID" value="MBD2703895.1"/>
    <property type="molecule type" value="Genomic_DNA"/>
</dbReference>
<gene>
    <name evidence="2" type="ORF">IC229_24835</name>
</gene>
<keyword evidence="3" id="KW-1185">Reference proteome</keyword>
<reference evidence="2" key="1">
    <citation type="submission" date="2020-09" db="EMBL/GenBank/DDBJ databases">
        <authorList>
            <person name="Kim M.K."/>
        </authorList>
    </citation>
    <scope>NUCLEOTIDE SEQUENCE</scope>
    <source>
        <strain evidence="2">BT702</strain>
    </source>
</reference>
<keyword evidence="1" id="KW-0812">Transmembrane</keyword>
<proteinExistence type="predicted"/>
<evidence type="ECO:0000256" key="1">
    <source>
        <dbReference type="SAM" id="Phobius"/>
    </source>
</evidence>
<keyword evidence="1" id="KW-1133">Transmembrane helix</keyword>
<name>A0A926Y4X7_9BACT</name>
<organism evidence="2 3">
    <name type="scientific">Spirosoma profusum</name>
    <dbReference type="NCBI Taxonomy" id="2771354"/>
    <lineage>
        <taxon>Bacteria</taxon>
        <taxon>Pseudomonadati</taxon>
        <taxon>Bacteroidota</taxon>
        <taxon>Cytophagia</taxon>
        <taxon>Cytophagales</taxon>
        <taxon>Cytophagaceae</taxon>
        <taxon>Spirosoma</taxon>
    </lineage>
</organism>
<feature type="transmembrane region" description="Helical" evidence="1">
    <location>
        <begin position="20"/>
        <end position="40"/>
    </location>
</feature>
<dbReference type="RefSeq" id="WP_190890010.1">
    <property type="nucleotide sequence ID" value="NZ_JACWZY010000026.1"/>
</dbReference>
<protein>
    <submittedName>
        <fullName evidence="2">Uncharacterized protein</fullName>
    </submittedName>
</protein>
<evidence type="ECO:0000313" key="3">
    <source>
        <dbReference type="Proteomes" id="UP000598820"/>
    </source>
</evidence>
<sequence>MSIQSSFWSNPPLRRWTLQLLGLLLAAGLLCMSIWLFYGYKIRQLEQQQNELIKPNQ</sequence>